<evidence type="ECO:0000313" key="2">
    <source>
        <dbReference type="EMBL" id="PXX13369.1"/>
    </source>
</evidence>
<dbReference type="Proteomes" id="UP000247781">
    <property type="component" value="Unassembled WGS sequence"/>
</dbReference>
<feature type="signal peptide" evidence="1">
    <location>
        <begin position="1"/>
        <end position="24"/>
    </location>
</feature>
<accession>A0A318HNQ5</accession>
<dbReference type="PROSITE" id="PS51257">
    <property type="entry name" value="PROKAR_LIPOPROTEIN"/>
    <property type="match status" value="1"/>
</dbReference>
<proteinExistence type="predicted"/>
<evidence type="ECO:0000256" key="1">
    <source>
        <dbReference type="SAM" id="SignalP"/>
    </source>
</evidence>
<gene>
    <name evidence="2" type="ORF">C8E89_101527</name>
</gene>
<comment type="caution">
    <text evidence="2">The sequence shown here is derived from an EMBL/GenBank/DDBJ whole genome shotgun (WGS) entry which is preliminary data.</text>
</comment>
<reference evidence="2 3" key="2">
    <citation type="submission" date="2018-06" db="EMBL/GenBank/DDBJ databases">
        <title>Sequencing of bacterial isolates from soil warming experiment in Harvard Forest, Massachusetts, USA.</title>
        <authorList>
            <person name="Deangelis K.PhD."/>
        </authorList>
    </citation>
    <scope>NUCLEOTIDE SEQUENCE [LARGE SCALE GENOMIC DNA]</scope>
    <source>
        <strain evidence="2 3">GAS496</strain>
    </source>
</reference>
<reference evidence="3" key="1">
    <citation type="submission" date="2018-05" db="EMBL/GenBank/DDBJ databases">
        <authorList>
            <person name="Deangelis K."/>
            <person name="Huntemann M."/>
            <person name="Clum A."/>
            <person name="Pillay M."/>
            <person name="Palaniappan K."/>
            <person name="Varghese N."/>
            <person name="Mikhailova N."/>
            <person name="Stamatis D."/>
            <person name="Reddy T."/>
            <person name="Daum C."/>
            <person name="Shapiro N."/>
            <person name="Ivanova N."/>
            <person name="Kyrpides N."/>
            <person name="Woyke T."/>
        </authorList>
    </citation>
    <scope>NUCLEOTIDE SEQUENCE [LARGE SCALE GENOMIC DNA]</scope>
    <source>
        <strain evidence="3">GAS496</strain>
    </source>
</reference>
<keyword evidence="3" id="KW-1185">Reference proteome</keyword>
<dbReference type="EMBL" id="QJJU01000001">
    <property type="protein sequence ID" value="PXX13369.1"/>
    <property type="molecule type" value="Genomic_DNA"/>
</dbReference>
<protein>
    <recommendedName>
        <fullName evidence="4">Lipoprotein</fullName>
    </recommendedName>
</protein>
<keyword evidence="1" id="KW-0732">Signal</keyword>
<name>A0A318HNQ5_9MYCO</name>
<organism evidence="2 3">
    <name type="scientific">Mycolicibacterium moriokaense</name>
    <dbReference type="NCBI Taxonomy" id="39691"/>
    <lineage>
        <taxon>Bacteria</taxon>
        <taxon>Bacillati</taxon>
        <taxon>Actinomycetota</taxon>
        <taxon>Actinomycetes</taxon>
        <taxon>Mycobacteriales</taxon>
        <taxon>Mycobacteriaceae</taxon>
        <taxon>Mycolicibacterium</taxon>
    </lineage>
</organism>
<evidence type="ECO:0008006" key="4">
    <source>
        <dbReference type="Google" id="ProtNLM"/>
    </source>
</evidence>
<evidence type="ECO:0000313" key="3">
    <source>
        <dbReference type="Proteomes" id="UP000247781"/>
    </source>
</evidence>
<dbReference type="AlphaFoldDB" id="A0A318HNQ5"/>
<sequence>MFLILRIILAVAISLALLFSVACAPSAPELPSDPSPATVADKLTGPGGSAFLTDITTYEWPDRGLRAGELMSWISHDAGSSDPATATRAGKTARAVAVFLADQDKSVKDAGSKNPSLIQSYAAVLIPYLGAMVGDPTGTSGFEPLDGLDTDMPSTALVFTVMASDPKSNDMFTAAAHNRATAYERQFAVAAAADPSSAGSQEKLETLRRAARLLGLTAAGTRLAGKESPDATEAHAKTNVAYEVATRMLHGTDPHVSAEYFTPNGSLKSPSEVGDEGWSLYDTQLFNYLATYPEITDAIDRFGRTYSAIAGS</sequence>
<feature type="chain" id="PRO_5016409141" description="Lipoprotein" evidence="1">
    <location>
        <begin position="25"/>
        <end position="312"/>
    </location>
</feature>